<evidence type="ECO:0000256" key="1">
    <source>
        <dbReference type="SAM" id="MobiDB-lite"/>
    </source>
</evidence>
<dbReference type="EMBL" id="CP022433">
    <property type="protein sequence ID" value="ASN24233.1"/>
    <property type="molecule type" value="Genomic_DNA"/>
</dbReference>
<gene>
    <name evidence="2" type="ORF">LK07_09490</name>
</gene>
<accession>A0A221NW52</accession>
<dbReference type="Proteomes" id="UP000031501">
    <property type="component" value="Chromosome"/>
</dbReference>
<dbReference type="KEGG" id="splu:LK06_008385"/>
<sequence>MEDRHRPGPRRAATTCTTNLAARISGVRRHHDLPRSHPLTGASAPDPELSDGTRLGAPLAHGRQGPRTPLLAGRLHAPWPKRCTACRISWDDGEDTCGP</sequence>
<feature type="region of interest" description="Disordered" evidence="1">
    <location>
        <begin position="23"/>
        <end position="73"/>
    </location>
</feature>
<reference evidence="2 3" key="1">
    <citation type="submission" date="2017-07" db="EMBL/GenBank/DDBJ databases">
        <title>Genome sequence of Streptomyces pluripotens MUSC 137T.</title>
        <authorList>
            <person name="Ser H.-L."/>
            <person name="Lee L.-H."/>
        </authorList>
    </citation>
    <scope>NUCLEOTIDE SEQUENCE [LARGE SCALE GENOMIC DNA]</scope>
    <source>
        <strain evidence="2 3">MUSC 137</strain>
    </source>
</reference>
<proteinExistence type="predicted"/>
<dbReference type="AlphaFoldDB" id="A0A221NW52"/>
<organism evidence="2 3">
    <name type="scientific">Streptomyces pluripotens</name>
    <dbReference type="NCBI Taxonomy" id="1355015"/>
    <lineage>
        <taxon>Bacteria</taxon>
        <taxon>Bacillati</taxon>
        <taxon>Actinomycetota</taxon>
        <taxon>Actinomycetes</taxon>
        <taxon>Kitasatosporales</taxon>
        <taxon>Streptomycetaceae</taxon>
        <taxon>Streptomyces</taxon>
    </lineage>
</organism>
<keyword evidence="3" id="KW-1185">Reference proteome</keyword>
<evidence type="ECO:0000313" key="3">
    <source>
        <dbReference type="Proteomes" id="UP000031501"/>
    </source>
</evidence>
<protein>
    <submittedName>
        <fullName evidence="2">Uncharacterized protein</fullName>
    </submittedName>
</protein>
<name>A0A221NW52_9ACTN</name>
<evidence type="ECO:0000313" key="2">
    <source>
        <dbReference type="EMBL" id="ASN24233.1"/>
    </source>
</evidence>